<evidence type="ECO:0008006" key="5">
    <source>
        <dbReference type="Google" id="ProtNLM"/>
    </source>
</evidence>
<keyword evidence="2" id="KW-0732">Signal</keyword>
<feature type="signal peptide" evidence="2">
    <location>
        <begin position="1"/>
        <end position="26"/>
    </location>
</feature>
<dbReference type="EMBL" id="MWWZ01000004">
    <property type="protein sequence ID" value="OZG68866.1"/>
    <property type="molecule type" value="Genomic_DNA"/>
</dbReference>
<sequence>MKRAISVALAAALALVPLTGGSTAFAAPLSTSDAKDYALQMLDQSSGQTPTPINDTTSDGDSTDNTVADDVASGDAASNDTVTPPPVSKCVGDRRRMDA</sequence>
<feature type="compositionally biased region" description="Polar residues" evidence="1">
    <location>
        <begin position="42"/>
        <end position="53"/>
    </location>
</feature>
<evidence type="ECO:0000256" key="1">
    <source>
        <dbReference type="SAM" id="MobiDB-lite"/>
    </source>
</evidence>
<evidence type="ECO:0000313" key="4">
    <source>
        <dbReference type="Proteomes" id="UP000216057"/>
    </source>
</evidence>
<evidence type="ECO:0000256" key="2">
    <source>
        <dbReference type="SAM" id="SignalP"/>
    </source>
</evidence>
<proteinExistence type="predicted"/>
<organism evidence="3 4">
    <name type="scientific">Bifidobacterium eulemuris</name>
    <dbReference type="NCBI Taxonomy" id="1765219"/>
    <lineage>
        <taxon>Bacteria</taxon>
        <taxon>Bacillati</taxon>
        <taxon>Actinomycetota</taxon>
        <taxon>Actinomycetes</taxon>
        <taxon>Bifidobacteriales</taxon>
        <taxon>Bifidobacteriaceae</taxon>
        <taxon>Bifidobacterium</taxon>
    </lineage>
</organism>
<evidence type="ECO:0000313" key="3">
    <source>
        <dbReference type="EMBL" id="OZG68866.1"/>
    </source>
</evidence>
<feature type="region of interest" description="Disordered" evidence="1">
    <location>
        <begin position="40"/>
        <end position="99"/>
    </location>
</feature>
<protein>
    <recommendedName>
        <fullName evidence="5">Secreted protein</fullName>
    </recommendedName>
</protein>
<comment type="caution">
    <text evidence="3">The sequence shown here is derived from an EMBL/GenBank/DDBJ whole genome shotgun (WGS) entry which is preliminary data.</text>
</comment>
<dbReference type="Proteomes" id="UP000216057">
    <property type="component" value="Unassembled WGS sequence"/>
</dbReference>
<feature type="chain" id="PRO_5012627684" description="Secreted protein" evidence="2">
    <location>
        <begin position="27"/>
        <end position="99"/>
    </location>
</feature>
<gene>
    <name evidence="3" type="ORF">BEUL_0272</name>
</gene>
<dbReference type="AlphaFoldDB" id="A0A261GD12"/>
<reference evidence="3 4" key="1">
    <citation type="journal article" date="2017" name="BMC Genomics">
        <title>Comparative genomic and phylogenomic analyses of the Bifidobacteriaceae family.</title>
        <authorList>
            <person name="Lugli G.A."/>
            <person name="Milani C."/>
            <person name="Turroni F."/>
            <person name="Duranti S."/>
            <person name="Mancabelli L."/>
            <person name="Mangifesta M."/>
            <person name="Ferrario C."/>
            <person name="Modesto M."/>
            <person name="Mattarelli P."/>
            <person name="Jiri K."/>
            <person name="van Sinderen D."/>
            <person name="Ventura M."/>
        </authorList>
    </citation>
    <scope>NUCLEOTIDE SEQUENCE [LARGE SCALE GENOMIC DNA]</scope>
    <source>
        <strain evidence="3 4">DSM 100216</strain>
    </source>
</reference>
<feature type="compositionally biased region" description="Low complexity" evidence="1">
    <location>
        <begin position="54"/>
        <end position="80"/>
    </location>
</feature>
<accession>A0A261GD12</accession>
<name>A0A261GD12_9BIFI</name>